<keyword evidence="2" id="KW-1185">Reference proteome</keyword>
<name>A0A0H2VD49_ECOL6</name>
<dbReference type="AlphaFoldDB" id="A0A0H2VD49"/>
<protein>
    <recommendedName>
        <fullName evidence="3">DUF3828 domain-containing protein</fullName>
    </recommendedName>
</protein>
<evidence type="ECO:0000313" key="2">
    <source>
        <dbReference type="Proteomes" id="UP000001410"/>
    </source>
</evidence>
<evidence type="ECO:0000313" key="1">
    <source>
        <dbReference type="EMBL" id="AAN83453.1"/>
    </source>
</evidence>
<reference evidence="1 2" key="1">
    <citation type="journal article" date="2002" name="Proc. Natl. Acad. Sci. U.S.A.">
        <title>Extensive mosaic structure revealed by the complete genome sequence of uropathogenic Escherichia coli.</title>
        <authorList>
            <person name="Welch R.A."/>
            <person name="Burland V."/>
            <person name="Plunkett G.III."/>
            <person name="Redford P."/>
            <person name="Roesch P."/>
            <person name="Rasko D."/>
            <person name="Buckles E.L."/>
            <person name="Liou S.R."/>
            <person name="Boutin A."/>
            <person name="Hackett J."/>
            <person name="Stroud D."/>
            <person name="Mayhew G.F."/>
            <person name="Rose D.J."/>
            <person name="Zhou S."/>
            <person name="Schwartz D.C."/>
            <person name="Perna N.T."/>
            <person name="Mobley H.L."/>
            <person name="Donnenberg M.S."/>
            <person name="Blattner F.R."/>
        </authorList>
    </citation>
    <scope>NUCLEOTIDE SEQUENCE [LARGE SCALE GENOMIC DNA]</scope>
    <source>
        <strain evidence="2">CFT073 / ATCC 700928 / UPEC</strain>
    </source>
</reference>
<gene>
    <name evidence="1" type="ordered locus">c5027</name>
</gene>
<dbReference type="Proteomes" id="UP000001410">
    <property type="component" value="Chromosome"/>
</dbReference>
<dbReference type="HOGENOM" id="CLU_1330257_0_0_6"/>
<dbReference type="STRING" id="199310.c5027"/>
<proteinExistence type="predicted"/>
<dbReference type="EMBL" id="AE014075">
    <property type="protein sequence ID" value="AAN83453.1"/>
    <property type="molecule type" value="Genomic_DNA"/>
</dbReference>
<evidence type="ECO:0008006" key="3">
    <source>
        <dbReference type="Google" id="ProtNLM"/>
    </source>
</evidence>
<accession>A0A0H2VD49</accession>
<sequence>MQVVSQSAAVNQNSCRLHLYSFFSGSAHQCKTSLNRYDRSMLFHIQGWVYKRQDDIGFSAMTKIKFVFFFLLIAGITPAATGACPVQTPDGVADKFYSTYVFSDTGFKSEKDQLAFFQNYLTPSLYQLIVGAYDRNKRDYAIDPTAKPTFGDGIIFTSYPSDSYYEKFDGVTLPSSFKPGDNNVTVTLHFHFSVDDKKAWQDEALMARSADDGCWQIDNIIFHEDEDNSVLSLKEWLKKGIESPAE</sequence>
<organism evidence="1 2">
    <name type="scientific">Escherichia coli O6:H1 (strain CFT073 / ATCC 700928 / UPEC)</name>
    <dbReference type="NCBI Taxonomy" id="199310"/>
    <lineage>
        <taxon>Bacteria</taxon>
        <taxon>Pseudomonadati</taxon>
        <taxon>Pseudomonadota</taxon>
        <taxon>Gammaproteobacteria</taxon>
        <taxon>Enterobacterales</taxon>
        <taxon>Enterobacteriaceae</taxon>
        <taxon>Escherichia</taxon>
    </lineage>
</organism>
<dbReference type="KEGG" id="ecc:c5027"/>